<dbReference type="InterPro" id="IPR003594">
    <property type="entry name" value="HATPase_dom"/>
</dbReference>
<dbReference type="InterPro" id="IPR002645">
    <property type="entry name" value="STAS_dom"/>
</dbReference>
<dbReference type="CDD" id="cd16936">
    <property type="entry name" value="HATPase_RsbW-like"/>
    <property type="match status" value="1"/>
</dbReference>
<evidence type="ECO:0000313" key="3">
    <source>
        <dbReference type="EMBL" id="GLI00968.1"/>
    </source>
</evidence>
<keyword evidence="1" id="KW-0808">Transferase</keyword>
<dbReference type="PROSITE" id="PS50801">
    <property type="entry name" value="STAS"/>
    <property type="match status" value="1"/>
</dbReference>
<dbReference type="PANTHER" id="PTHR35526">
    <property type="entry name" value="ANTI-SIGMA-F FACTOR RSBW-RELATED"/>
    <property type="match status" value="1"/>
</dbReference>
<keyword evidence="4" id="KW-1185">Reference proteome</keyword>
<keyword evidence="1" id="KW-0723">Serine/threonine-protein kinase</keyword>
<dbReference type="InterPro" id="IPR036890">
    <property type="entry name" value="HATPase_C_sf"/>
</dbReference>
<name>A0ABQ5R344_9ACTN</name>
<dbReference type="PANTHER" id="PTHR35526:SF3">
    <property type="entry name" value="ANTI-SIGMA-F FACTOR RSBW"/>
    <property type="match status" value="1"/>
</dbReference>
<dbReference type="InterPro" id="IPR050267">
    <property type="entry name" value="Anti-sigma-factor_SerPK"/>
</dbReference>
<evidence type="ECO:0000313" key="4">
    <source>
        <dbReference type="Proteomes" id="UP001144280"/>
    </source>
</evidence>
<accession>A0ABQ5R344</accession>
<feature type="domain" description="STAS" evidence="2">
    <location>
        <begin position="4"/>
        <end position="118"/>
    </location>
</feature>
<protein>
    <submittedName>
        <fullName evidence="3">STAS domain-containing protein</fullName>
    </submittedName>
</protein>
<sequence length="253" mass="26153">MLTVTTAPDLANGLIVVTLRGLLALDSAPVVRTALLKALADGPDAVLVDVRGLSVDRSSRLTIFPAALRVGGEARSGGESTAVLLLFGPSAELAALMNSRVLGPVTVYGTAEQAVAAAASHATTARRRLTLGAEQTAPARARALVASACHDWQVDHLRGPATQIVSELVANAVRHAGTGEIQLAVSLRGAHLYLSVRDRSTQPPVPAWAVPEALAHGGRGLFLVDLYATAWGCNTVVDGKTVWASLRATPVTA</sequence>
<comment type="caution">
    <text evidence="3">The sequence shown here is derived from an EMBL/GenBank/DDBJ whole genome shotgun (WGS) entry which is preliminary data.</text>
</comment>
<dbReference type="InterPro" id="IPR036513">
    <property type="entry name" value="STAS_dom_sf"/>
</dbReference>
<dbReference type="Proteomes" id="UP001144280">
    <property type="component" value="Unassembled WGS sequence"/>
</dbReference>
<evidence type="ECO:0000256" key="1">
    <source>
        <dbReference type="ARBA" id="ARBA00022527"/>
    </source>
</evidence>
<dbReference type="Gene3D" id="3.30.565.10">
    <property type="entry name" value="Histidine kinase-like ATPase, C-terminal domain"/>
    <property type="match status" value="1"/>
</dbReference>
<proteinExistence type="predicted"/>
<dbReference type="Pfam" id="PF13581">
    <property type="entry name" value="HATPase_c_2"/>
    <property type="match status" value="1"/>
</dbReference>
<reference evidence="3" key="1">
    <citation type="submission" date="2022-12" db="EMBL/GenBank/DDBJ databases">
        <title>New Phytohabitans aurantiacus sp. RD004123 nov., an actinomycete isolated from soil.</title>
        <authorList>
            <person name="Triningsih D.W."/>
            <person name="Harunari E."/>
            <person name="Igarashi Y."/>
        </authorList>
    </citation>
    <scope>NUCLEOTIDE SEQUENCE</scope>
    <source>
        <strain evidence="3">RD004123</strain>
    </source>
</reference>
<dbReference type="Gene3D" id="3.30.750.24">
    <property type="entry name" value="STAS domain"/>
    <property type="match status" value="1"/>
</dbReference>
<keyword evidence="1" id="KW-0418">Kinase</keyword>
<organism evidence="3 4">
    <name type="scientific">Phytohabitans aurantiacus</name>
    <dbReference type="NCBI Taxonomy" id="3016789"/>
    <lineage>
        <taxon>Bacteria</taxon>
        <taxon>Bacillati</taxon>
        <taxon>Actinomycetota</taxon>
        <taxon>Actinomycetes</taxon>
        <taxon>Micromonosporales</taxon>
        <taxon>Micromonosporaceae</taxon>
    </lineage>
</organism>
<dbReference type="EMBL" id="BSDI01000039">
    <property type="protein sequence ID" value="GLI00968.1"/>
    <property type="molecule type" value="Genomic_DNA"/>
</dbReference>
<evidence type="ECO:0000259" key="2">
    <source>
        <dbReference type="PROSITE" id="PS50801"/>
    </source>
</evidence>
<dbReference type="SUPFAM" id="SSF55874">
    <property type="entry name" value="ATPase domain of HSP90 chaperone/DNA topoisomerase II/histidine kinase"/>
    <property type="match status" value="1"/>
</dbReference>
<gene>
    <name evidence="3" type="ORF">Pa4123_62440</name>
</gene>